<evidence type="ECO:0000313" key="6">
    <source>
        <dbReference type="Proteomes" id="UP000789833"/>
    </source>
</evidence>
<accession>A0ABM8YQJ9</accession>
<comment type="caution">
    <text evidence="5">The sequence shown here is derived from an EMBL/GenBank/DDBJ whole genome shotgun (WGS) entry which is preliminary data.</text>
</comment>
<evidence type="ECO:0000313" key="5">
    <source>
        <dbReference type="EMBL" id="CAG9622258.1"/>
    </source>
</evidence>
<evidence type="ECO:0000259" key="4">
    <source>
        <dbReference type="PROSITE" id="PS50995"/>
    </source>
</evidence>
<protein>
    <recommendedName>
        <fullName evidence="4">HTH marR-type domain-containing protein</fullName>
    </recommendedName>
</protein>
<sequence>MNLLDELHRFYYDMTLTELRLMNENSSNISYHSLLYLDLISYKDNCTVSYLADILHISKSAVTIKVNELIKSGLLIKKQSTKDRRVYYLSIAPKVKEDYKQHDMRVLNASKDLEMNYTDSELELFKKMLSQTRMSYLNTPKLK</sequence>
<dbReference type="InterPro" id="IPR036388">
    <property type="entry name" value="WH-like_DNA-bd_sf"/>
</dbReference>
<organism evidence="5 6">
    <name type="scientific">Sutcliffiella rhizosphaerae</name>
    <dbReference type="NCBI Taxonomy" id="2880967"/>
    <lineage>
        <taxon>Bacteria</taxon>
        <taxon>Bacillati</taxon>
        <taxon>Bacillota</taxon>
        <taxon>Bacilli</taxon>
        <taxon>Bacillales</taxon>
        <taxon>Bacillaceae</taxon>
        <taxon>Sutcliffiella</taxon>
    </lineage>
</organism>
<name>A0ABM8YQJ9_9BACI</name>
<dbReference type="SMART" id="SM00347">
    <property type="entry name" value="HTH_MARR"/>
    <property type="match status" value="1"/>
</dbReference>
<dbReference type="EMBL" id="CAKJTJ010000019">
    <property type="protein sequence ID" value="CAG9622258.1"/>
    <property type="molecule type" value="Genomic_DNA"/>
</dbReference>
<dbReference type="PANTHER" id="PTHR42756">
    <property type="entry name" value="TRANSCRIPTIONAL REGULATOR, MARR"/>
    <property type="match status" value="1"/>
</dbReference>
<dbReference type="Pfam" id="PF01047">
    <property type="entry name" value="MarR"/>
    <property type="match status" value="1"/>
</dbReference>
<dbReference type="PANTHER" id="PTHR42756:SF1">
    <property type="entry name" value="TRANSCRIPTIONAL REPRESSOR OF EMRAB OPERON"/>
    <property type="match status" value="1"/>
</dbReference>
<dbReference type="PROSITE" id="PS50995">
    <property type="entry name" value="HTH_MARR_2"/>
    <property type="match status" value="1"/>
</dbReference>
<proteinExistence type="predicted"/>
<evidence type="ECO:0000256" key="2">
    <source>
        <dbReference type="ARBA" id="ARBA00023125"/>
    </source>
</evidence>
<reference evidence="5 6" key="1">
    <citation type="submission" date="2021-10" db="EMBL/GenBank/DDBJ databases">
        <authorList>
            <person name="Criscuolo A."/>
        </authorList>
    </citation>
    <scope>NUCLEOTIDE SEQUENCE [LARGE SCALE GENOMIC DNA]</scope>
    <source>
        <strain evidence="6">CIP 111883</strain>
    </source>
</reference>
<evidence type="ECO:0000256" key="1">
    <source>
        <dbReference type="ARBA" id="ARBA00023015"/>
    </source>
</evidence>
<feature type="domain" description="HTH marR-type" evidence="4">
    <location>
        <begin position="1"/>
        <end position="134"/>
    </location>
</feature>
<keyword evidence="2" id="KW-0238">DNA-binding</keyword>
<keyword evidence="3" id="KW-0804">Transcription</keyword>
<dbReference type="InterPro" id="IPR000835">
    <property type="entry name" value="HTH_MarR-typ"/>
</dbReference>
<dbReference type="InterPro" id="IPR036390">
    <property type="entry name" value="WH_DNA-bd_sf"/>
</dbReference>
<gene>
    <name evidence="5" type="ORF">BACCIP111883_03049</name>
</gene>
<dbReference type="Gene3D" id="1.10.10.10">
    <property type="entry name" value="Winged helix-like DNA-binding domain superfamily/Winged helix DNA-binding domain"/>
    <property type="match status" value="1"/>
</dbReference>
<dbReference type="Proteomes" id="UP000789833">
    <property type="component" value="Unassembled WGS sequence"/>
</dbReference>
<dbReference type="RefSeq" id="WP_230502566.1">
    <property type="nucleotide sequence ID" value="NZ_CAKJTJ010000019.1"/>
</dbReference>
<keyword evidence="1" id="KW-0805">Transcription regulation</keyword>
<keyword evidence="6" id="KW-1185">Reference proteome</keyword>
<evidence type="ECO:0000256" key="3">
    <source>
        <dbReference type="ARBA" id="ARBA00023163"/>
    </source>
</evidence>
<dbReference type="SUPFAM" id="SSF46785">
    <property type="entry name" value="Winged helix' DNA-binding domain"/>
    <property type="match status" value="1"/>
</dbReference>